<dbReference type="Proteomes" id="UP000601171">
    <property type="component" value="Unassembled WGS sequence"/>
</dbReference>
<protein>
    <submittedName>
        <fullName evidence="3">S-layer homology domain-containing protein</fullName>
    </submittedName>
</protein>
<keyword evidence="4" id="KW-1185">Reference proteome</keyword>
<dbReference type="PROSITE" id="PS51910">
    <property type="entry name" value="GH18_2"/>
    <property type="match status" value="1"/>
</dbReference>
<evidence type="ECO:0000313" key="4">
    <source>
        <dbReference type="Proteomes" id="UP000601171"/>
    </source>
</evidence>
<evidence type="ECO:0000259" key="1">
    <source>
        <dbReference type="PROSITE" id="PS51272"/>
    </source>
</evidence>
<evidence type="ECO:0000259" key="2">
    <source>
        <dbReference type="PROSITE" id="PS51910"/>
    </source>
</evidence>
<accession>A0A926IKF7</accession>
<dbReference type="InterPro" id="IPR001119">
    <property type="entry name" value="SLH_dom"/>
</dbReference>
<dbReference type="Pfam" id="PF00395">
    <property type="entry name" value="SLH"/>
    <property type="match status" value="3"/>
</dbReference>
<dbReference type="InterPro" id="IPR001223">
    <property type="entry name" value="Glyco_hydro18_cat"/>
</dbReference>
<comment type="caution">
    <text evidence="3">The sequence shown here is derived from an EMBL/GenBank/DDBJ whole genome shotgun (WGS) entry which is preliminary data.</text>
</comment>
<dbReference type="InterPro" id="IPR017853">
    <property type="entry name" value="GH"/>
</dbReference>
<evidence type="ECO:0000313" key="3">
    <source>
        <dbReference type="EMBL" id="MBC8587653.1"/>
    </source>
</evidence>
<feature type="domain" description="GH18" evidence="2">
    <location>
        <begin position="91"/>
        <end position="405"/>
    </location>
</feature>
<gene>
    <name evidence="3" type="ORF">H8707_05295</name>
</gene>
<sequence length="582" mass="65566">MEFVRKYRLKKNDDGYMLILYLDMGLTEFADEFGSEREQKNNIEKFIEEIIRVKFPNIRINSIKLVVGTIVVATITLQSSDSFGKSSNSYHMSYAYFETGSQIIDTLNKTGDVLDVVSPSYFDLTPDGNLQLTSQFDPYTIKQMQNNGFKVVPFLANHWDRDVGRAAIYNRDNLVKEIADVINKYNLDGVNVDIENVTVEDKEAFTLFVKALREALPKGKEVSVAVAANPHGYTGGWYGSYDYANLAKYADYLLIMSYDEHYETGDPGPVSSVGFVEDSINHALKYAPPSKIVIGMPFFGRCWSDDGSIKGKGTSLIKINELIAKYNGTVTYDNNSKSPMAKVNITGYEAGFPIGGYTIWFENEESILGKLQLIEKYNLRGAGSWSLHQATQNIWNAYNQWANGSRLFVDVGEGWAKAHILSVYEKGWMLGTRDSYFEPNRALTRAEAATLLVRVLGLQNTGSNISYFKDIPVNHWARKDIEIAVGHGIMEGLGNQKFAPDASLTREEMATLLSRLLKISPSNKYKNHFKDVDSSKWSYPYIVTMAEENIFEGFDDGTFRPKDKVTRAQMAALLDRIKNMIP</sequence>
<dbReference type="GO" id="GO:0005975">
    <property type="term" value="P:carbohydrate metabolic process"/>
    <property type="evidence" value="ECO:0007669"/>
    <property type="project" value="InterPro"/>
</dbReference>
<dbReference type="InterPro" id="IPR029070">
    <property type="entry name" value="Chitinase_insertion_sf"/>
</dbReference>
<dbReference type="RefSeq" id="WP_262429107.1">
    <property type="nucleotide sequence ID" value="NZ_JACRTG010000016.1"/>
</dbReference>
<name>A0A926IKF7_9FIRM</name>
<dbReference type="EMBL" id="JACRTG010000016">
    <property type="protein sequence ID" value="MBC8587653.1"/>
    <property type="molecule type" value="Genomic_DNA"/>
</dbReference>
<dbReference type="SMART" id="SM00636">
    <property type="entry name" value="Glyco_18"/>
    <property type="match status" value="1"/>
</dbReference>
<dbReference type="Pfam" id="PF00704">
    <property type="entry name" value="Glyco_hydro_18"/>
    <property type="match status" value="1"/>
</dbReference>
<dbReference type="PANTHER" id="PTHR46066">
    <property type="entry name" value="CHITINASE DOMAIN-CONTAINING PROTEIN 1 FAMILY MEMBER"/>
    <property type="match status" value="1"/>
</dbReference>
<dbReference type="Gene3D" id="3.20.20.80">
    <property type="entry name" value="Glycosidases"/>
    <property type="match status" value="1"/>
</dbReference>
<reference evidence="3" key="1">
    <citation type="submission" date="2020-08" db="EMBL/GenBank/DDBJ databases">
        <title>Genome public.</title>
        <authorList>
            <person name="Liu C."/>
            <person name="Sun Q."/>
        </authorList>
    </citation>
    <scope>NUCLEOTIDE SEQUENCE</scope>
    <source>
        <strain evidence="3">BX21</strain>
    </source>
</reference>
<dbReference type="PANTHER" id="PTHR46066:SF2">
    <property type="entry name" value="CHITINASE DOMAIN-CONTAINING PROTEIN 1"/>
    <property type="match status" value="1"/>
</dbReference>
<dbReference type="InterPro" id="IPR011583">
    <property type="entry name" value="Chitinase_II/V-like_cat"/>
</dbReference>
<feature type="domain" description="SLH" evidence="1">
    <location>
        <begin position="464"/>
        <end position="527"/>
    </location>
</feature>
<dbReference type="GO" id="GO:0008061">
    <property type="term" value="F:chitin binding"/>
    <property type="evidence" value="ECO:0007669"/>
    <property type="project" value="InterPro"/>
</dbReference>
<feature type="domain" description="SLH" evidence="1">
    <location>
        <begin position="529"/>
        <end position="582"/>
    </location>
</feature>
<organism evidence="3 4">
    <name type="scientific">Paratissierella segnis</name>
    <dbReference type="NCBI Taxonomy" id="2763679"/>
    <lineage>
        <taxon>Bacteria</taxon>
        <taxon>Bacillati</taxon>
        <taxon>Bacillota</taxon>
        <taxon>Tissierellia</taxon>
        <taxon>Tissierellales</taxon>
        <taxon>Tissierellaceae</taxon>
        <taxon>Paratissierella</taxon>
    </lineage>
</organism>
<dbReference type="PROSITE" id="PS51272">
    <property type="entry name" value="SLH"/>
    <property type="match status" value="3"/>
</dbReference>
<dbReference type="Gene3D" id="3.10.50.10">
    <property type="match status" value="1"/>
</dbReference>
<dbReference type="SUPFAM" id="SSF51445">
    <property type="entry name" value="(Trans)glycosidases"/>
    <property type="match status" value="1"/>
</dbReference>
<dbReference type="AlphaFoldDB" id="A0A926IKF7"/>
<feature type="domain" description="SLH" evidence="1">
    <location>
        <begin position="403"/>
        <end position="463"/>
    </location>
</feature>
<proteinExistence type="predicted"/>